<gene>
    <name evidence="2" type="ORF">FHS22_000951</name>
</gene>
<name>A0A841CZG9_PLAVE</name>
<sequence>MSALPDEEWPEARESHRSLVLLPSQHGPYTVEDWLALPETEERIELIDGSFVVSPAPASGHALCAKRLVRILDDAAPDDVEVVEAANVRVREEGFIPDVVVGWAEPIIANEVVLDSGDVLMAVEIVSPSNRKRDYLVKPASYAAAGVPVFMRVELHGEGVMPLVEVFAAEEGESVKIAAARAGELLSLVEPYEIVFDPAVLVGPRRR</sequence>
<dbReference type="InterPro" id="IPR012296">
    <property type="entry name" value="Nuclease_put_TT1808"/>
</dbReference>
<dbReference type="EMBL" id="JACHJJ010000002">
    <property type="protein sequence ID" value="MBB5961694.1"/>
    <property type="molecule type" value="Genomic_DNA"/>
</dbReference>
<dbReference type="Proteomes" id="UP000562352">
    <property type="component" value="Unassembled WGS sequence"/>
</dbReference>
<dbReference type="PANTHER" id="PTHR35400">
    <property type="entry name" value="SLR1083 PROTEIN"/>
    <property type="match status" value="1"/>
</dbReference>
<comment type="caution">
    <text evidence="2">The sequence shown here is derived from an EMBL/GenBank/DDBJ whole genome shotgun (WGS) entry which is preliminary data.</text>
</comment>
<dbReference type="AlphaFoldDB" id="A0A841CZG9"/>
<evidence type="ECO:0000313" key="3">
    <source>
        <dbReference type="Proteomes" id="UP000562352"/>
    </source>
</evidence>
<dbReference type="Pfam" id="PF05685">
    <property type="entry name" value="Uma2"/>
    <property type="match status" value="1"/>
</dbReference>
<keyword evidence="2" id="KW-0378">Hydrolase</keyword>
<dbReference type="Gene3D" id="3.90.1570.10">
    <property type="entry name" value="tt1808, chain A"/>
    <property type="match status" value="1"/>
</dbReference>
<dbReference type="RefSeq" id="WP_184938748.1">
    <property type="nucleotide sequence ID" value="NZ_BAAAWZ010000001.1"/>
</dbReference>
<feature type="domain" description="Putative restriction endonuclease" evidence="1">
    <location>
        <begin position="32"/>
        <end position="190"/>
    </location>
</feature>
<evidence type="ECO:0000313" key="2">
    <source>
        <dbReference type="EMBL" id="MBB5961694.1"/>
    </source>
</evidence>
<keyword evidence="2" id="KW-0255">Endonuclease</keyword>
<dbReference type="CDD" id="cd06260">
    <property type="entry name" value="DUF820-like"/>
    <property type="match status" value="1"/>
</dbReference>
<protein>
    <submittedName>
        <fullName evidence="2">Uma2 family endonuclease</fullName>
    </submittedName>
</protein>
<evidence type="ECO:0000259" key="1">
    <source>
        <dbReference type="Pfam" id="PF05685"/>
    </source>
</evidence>
<reference evidence="2 3" key="1">
    <citation type="submission" date="2020-08" db="EMBL/GenBank/DDBJ databases">
        <title>Genomic Encyclopedia of Type Strains, Phase III (KMG-III): the genomes of soil and plant-associated and newly described type strains.</title>
        <authorList>
            <person name="Whitman W."/>
        </authorList>
    </citation>
    <scope>NUCLEOTIDE SEQUENCE [LARGE SCALE GENOMIC DNA]</scope>
    <source>
        <strain evidence="2 3">CECT 3303</strain>
    </source>
</reference>
<dbReference type="PANTHER" id="PTHR35400:SF3">
    <property type="entry name" value="SLL1072 PROTEIN"/>
    <property type="match status" value="1"/>
</dbReference>
<organism evidence="2 3">
    <name type="scientific">Planomonospora venezuelensis</name>
    <dbReference type="NCBI Taxonomy" id="1999"/>
    <lineage>
        <taxon>Bacteria</taxon>
        <taxon>Bacillati</taxon>
        <taxon>Actinomycetota</taxon>
        <taxon>Actinomycetes</taxon>
        <taxon>Streptosporangiales</taxon>
        <taxon>Streptosporangiaceae</taxon>
        <taxon>Planomonospora</taxon>
    </lineage>
</organism>
<keyword evidence="3" id="KW-1185">Reference proteome</keyword>
<proteinExistence type="predicted"/>
<dbReference type="SUPFAM" id="SSF52980">
    <property type="entry name" value="Restriction endonuclease-like"/>
    <property type="match status" value="1"/>
</dbReference>
<keyword evidence="2" id="KW-0540">Nuclease</keyword>
<dbReference type="GO" id="GO:0004519">
    <property type="term" value="F:endonuclease activity"/>
    <property type="evidence" value="ECO:0007669"/>
    <property type="project" value="UniProtKB-KW"/>
</dbReference>
<dbReference type="InterPro" id="IPR011335">
    <property type="entry name" value="Restrct_endonuc-II-like"/>
</dbReference>
<dbReference type="InterPro" id="IPR008538">
    <property type="entry name" value="Uma2"/>
</dbReference>
<accession>A0A841CZG9</accession>